<dbReference type="EMBL" id="JAUHJQ010000002">
    <property type="protein sequence ID" value="MDN4173150.1"/>
    <property type="molecule type" value="Genomic_DNA"/>
</dbReference>
<sequence>MRRTPLRRGGGHDRGGLPGACPRPRRAPGPDSGRESLSLLLARAEHAVRRRLAPSLAQAGLAFEHWRILSVLLERPGLPMAALAEAAVVPAATLTRHVDRLVEHALVVRRIDPADKRRAVTALSPTGRDLAEVLRAEERAVESGLADALGHERYAALTRDLGTLPGTVG</sequence>
<reference evidence="3" key="1">
    <citation type="submission" date="2023-06" db="EMBL/GenBank/DDBJ databases">
        <title>Draft genome sequence of Nocardioides sp. SOB77.</title>
        <authorList>
            <person name="Zhang G."/>
        </authorList>
    </citation>
    <scope>NUCLEOTIDE SEQUENCE</scope>
    <source>
        <strain evidence="3">SOB77</strain>
    </source>
</reference>
<dbReference type="PROSITE" id="PS50995">
    <property type="entry name" value="HTH_MARR_2"/>
    <property type="match status" value="1"/>
</dbReference>
<comment type="caution">
    <text evidence="3">The sequence shown here is derived from an EMBL/GenBank/DDBJ whole genome shotgun (WGS) entry which is preliminary data.</text>
</comment>
<evidence type="ECO:0000256" key="1">
    <source>
        <dbReference type="SAM" id="MobiDB-lite"/>
    </source>
</evidence>
<organism evidence="3 4">
    <name type="scientific">Nocardioides oceani</name>
    <dbReference type="NCBI Taxonomy" id="3058369"/>
    <lineage>
        <taxon>Bacteria</taxon>
        <taxon>Bacillati</taxon>
        <taxon>Actinomycetota</taxon>
        <taxon>Actinomycetes</taxon>
        <taxon>Propionibacteriales</taxon>
        <taxon>Nocardioidaceae</taxon>
        <taxon>Nocardioides</taxon>
    </lineage>
</organism>
<dbReference type="SUPFAM" id="SSF46785">
    <property type="entry name" value="Winged helix' DNA-binding domain"/>
    <property type="match status" value="1"/>
</dbReference>
<keyword evidence="4" id="KW-1185">Reference proteome</keyword>
<proteinExistence type="predicted"/>
<dbReference type="InterPro" id="IPR036388">
    <property type="entry name" value="WH-like_DNA-bd_sf"/>
</dbReference>
<dbReference type="SMART" id="SM00347">
    <property type="entry name" value="HTH_MARR"/>
    <property type="match status" value="1"/>
</dbReference>
<feature type="region of interest" description="Disordered" evidence="1">
    <location>
        <begin position="1"/>
        <end position="34"/>
    </location>
</feature>
<protein>
    <submittedName>
        <fullName evidence="3">MarR family winged helix-turn-helix transcriptional regulator</fullName>
    </submittedName>
</protein>
<dbReference type="InterPro" id="IPR000835">
    <property type="entry name" value="HTH_MarR-typ"/>
</dbReference>
<dbReference type="Pfam" id="PF12802">
    <property type="entry name" value="MarR_2"/>
    <property type="match status" value="1"/>
</dbReference>
<dbReference type="PANTHER" id="PTHR33164">
    <property type="entry name" value="TRANSCRIPTIONAL REGULATOR, MARR FAMILY"/>
    <property type="match status" value="1"/>
</dbReference>
<gene>
    <name evidence="3" type="ORF">QWY28_09370</name>
</gene>
<evidence type="ECO:0000259" key="2">
    <source>
        <dbReference type="PROSITE" id="PS50995"/>
    </source>
</evidence>
<accession>A0ABT8FFC5</accession>
<dbReference type="Proteomes" id="UP001168620">
    <property type="component" value="Unassembled WGS sequence"/>
</dbReference>
<dbReference type="PANTHER" id="PTHR33164:SF43">
    <property type="entry name" value="HTH-TYPE TRANSCRIPTIONAL REPRESSOR YETL"/>
    <property type="match status" value="1"/>
</dbReference>
<dbReference type="Gene3D" id="1.10.10.10">
    <property type="entry name" value="Winged helix-like DNA-binding domain superfamily/Winged helix DNA-binding domain"/>
    <property type="match status" value="1"/>
</dbReference>
<evidence type="ECO:0000313" key="4">
    <source>
        <dbReference type="Proteomes" id="UP001168620"/>
    </source>
</evidence>
<dbReference type="RefSeq" id="WP_300952231.1">
    <property type="nucleotide sequence ID" value="NZ_JAUHJQ010000002.1"/>
</dbReference>
<name>A0ABT8FFC5_9ACTN</name>
<dbReference type="InterPro" id="IPR039422">
    <property type="entry name" value="MarR/SlyA-like"/>
</dbReference>
<dbReference type="InterPro" id="IPR036390">
    <property type="entry name" value="WH_DNA-bd_sf"/>
</dbReference>
<feature type="domain" description="HTH marR-type" evidence="2">
    <location>
        <begin position="34"/>
        <end position="166"/>
    </location>
</feature>
<evidence type="ECO:0000313" key="3">
    <source>
        <dbReference type="EMBL" id="MDN4173150.1"/>
    </source>
</evidence>